<dbReference type="CDD" id="cd00761">
    <property type="entry name" value="Glyco_tranf_GTA_type"/>
    <property type="match status" value="1"/>
</dbReference>
<evidence type="ECO:0000313" key="3">
    <source>
        <dbReference type="Proteomes" id="UP000236959"/>
    </source>
</evidence>
<dbReference type="InterPro" id="IPR050834">
    <property type="entry name" value="Glycosyltransf_2"/>
</dbReference>
<dbReference type="InterPro" id="IPR029044">
    <property type="entry name" value="Nucleotide-diphossugar_trans"/>
</dbReference>
<dbReference type="AlphaFoldDB" id="A0A2S3V1A1"/>
<feature type="domain" description="Glycosyltransferase 2-like" evidence="1">
    <location>
        <begin position="11"/>
        <end position="140"/>
    </location>
</feature>
<dbReference type="SUPFAM" id="SSF53448">
    <property type="entry name" value="Nucleotide-diphospho-sugar transferases"/>
    <property type="match status" value="1"/>
</dbReference>
<dbReference type="Pfam" id="PF00535">
    <property type="entry name" value="Glycos_transf_2"/>
    <property type="match status" value="1"/>
</dbReference>
<organism evidence="2 3">
    <name type="scientific">Roseibium marinum</name>
    <dbReference type="NCBI Taxonomy" id="281252"/>
    <lineage>
        <taxon>Bacteria</taxon>
        <taxon>Pseudomonadati</taxon>
        <taxon>Pseudomonadota</taxon>
        <taxon>Alphaproteobacteria</taxon>
        <taxon>Hyphomicrobiales</taxon>
        <taxon>Stappiaceae</taxon>
        <taxon>Roseibium</taxon>
    </lineage>
</organism>
<protein>
    <submittedName>
        <fullName evidence="2">Glycosyltransferase involved in cell wall biosynthesis</fullName>
    </submittedName>
</protein>
<evidence type="ECO:0000313" key="2">
    <source>
        <dbReference type="EMBL" id="POF33751.1"/>
    </source>
</evidence>
<gene>
    <name evidence="2" type="ORF">CLV41_101200</name>
</gene>
<keyword evidence="2" id="KW-0808">Transferase</keyword>
<name>A0A2S3V1A1_9HYPH</name>
<dbReference type="PANTHER" id="PTHR43685">
    <property type="entry name" value="GLYCOSYLTRANSFERASE"/>
    <property type="match status" value="1"/>
</dbReference>
<comment type="caution">
    <text evidence="2">The sequence shown here is derived from an EMBL/GenBank/DDBJ whole genome shotgun (WGS) entry which is preliminary data.</text>
</comment>
<keyword evidence="3" id="KW-1185">Reference proteome</keyword>
<dbReference type="EMBL" id="PPCN01000001">
    <property type="protein sequence ID" value="POF33751.1"/>
    <property type="molecule type" value="Genomic_DNA"/>
</dbReference>
<dbReference type="Gene3D" id="3.90.550.10">
    <property type="entry name" value="Spore Coat Polysaccharide Biosynthesis Protein SpsA, Chain A"/>
    <property type="match status" value="1"/>
</dbReference>
<dbReference type="PANTHER" id="PTHR43685:SF2">
    <property type="entry name" value="GLYCOSYLTRANSFERASE 2-LIKE DOMAIN-CONTAINING PROTEIN"/>
    <property type="match status" value="1"/>
</dbReference>
<evidence type="ECO:0000259" key="1">
    <source>
        <dbReference type="Pfam" id="PF00535"/>
    </source>
</evidence>
<dbReference type="GO" id="GO:0016740">
    <property type="term" value="F:transferase activity"/>
    <property type="evidence" value="ECO:0007669"/>
    <property type="project" value="UniProtKB-KW"/>
</dbReference>
<proteinExistence type="predicted"/>
<dbReference type="InterPro" id="IPR001173">
    <property type="entry name" value="Glyco_trans_2-like"/>
</dbReference>
<accession>A0A2S3V1A1</accession>
<reference evidence="2 3" key="1">
    <citation type="submission" date="2018-01" db="EMBL/GenBank/DDBJ databases">
        <title>Genomic Encyclopedia of Archaeal and Bacterial Type Strains, Phase II (KMG-II): from individual species to whole genera.</title>
        <authorList>
            <person name="Goeker M."/>
        </authorList>
    </citation>
    <scope>NUCLEOTIDE SEQUENCE [LARGE SCALE GENOMIC DNA]</scope>
    <source>
        <strain evidence="2 3">DSM 17023</strain>
    </source>
</reference>
<dbReference type="Proteomes" id="UP000236959">
    <property type="component" value="Unassembled WGS sequence"/>
</dbReference>
<sequence length="292" mass="33517">MEPLSKPKVLVLFPIYNGEKTMRESLDCIANQDFTDFRAVIVDNKSTDGTAEIARAYCEKDPRFEVLTQDEHLSAVDNFIFCMKYGKEHADYFCLRACDDLSSANFLSELVKALDDNPDKLLAATTVRRVNGDVERVLRPDPIIFGYTESLAGGVVPRSLAYPSEWCYGLCRAEGGADILIRRWSEYPHAWCVASYVVAEFVMRDLAVWAEDAEFIFVEGSGSFEKYGAKTFLGKLQQRLNYTIGCYKVVHKLPGVSLRTRIKLFRRLWRDSRIKTRYDLEDHFLKAMRLRK</sequence>